<proteinExistence type="predicted"/>
<dbReference type="EMBL" id="CP002432">
    <property type="protein sequence ID" value="ADU66806.1"/>
    <property type="molecule type" value="Genomic_DNA"/>
</dbReference>
<feature type="transmembrane region" description="Helical" evidence="6">
    <location>
        <begin position="120"/>
        <end position="141"/>
    </location>
</feature>
<evidence type="ECO:0000313" key="8">
    <source>
        <dbReference type="Proteomes" id="UP000002572"/>
    </source>
</evidence>
<evidence type="ECO:0000256" key="1">
    <source>
        <dbReference type="ARBA" id="ARBA00004651"/>
    </source>
</evidence>
<sequence length="161" mass="18198">MAIFSKNASLFFFQKVNDLIFKLMVPLVVIALILGFANIFIDISSLFTRDITVAQAFPVVVTNILSMFIVIELFKSIVEYFEIKRLKLTTIMDVAIVFMLREIMIAVYAHKLSATEIGLLALTLLVIGITRTLTIVFTPYSENGATERLRRKFGLDKEEAP</sequence>
<evidence type="ECO:0000256" key="5">
    <source>
        <dbReference type="ARBA" id="ARBA00023136"/>
    </source>
</evidence>
<feature type="transmembrane region" description="Helical" evidence="6">
    <location>
        <begin position="86"/>
        <end position="108"/>
    </location>
</feature>
<keyword evidence="4 6" id="KW-1133">Transmembrane helix</keyword>
<evidence type="ECO:0000256" key="2">
    <source>
        <dbReference type="ARBA" id="ARBA00022475"/>
    </source>
</evidence>
<dbReference type="InParanoid" id="E6W2Y1"/>
<dbReference type="GO" id="GO:0005886">
    <property type="term" value="C:plasma membrane"/>
    <property type="evidence" value="ECO:0007669"/>
    <property type="project" value="UniProtKB-SubCell"/>
</dbReference>
<name>E6W2Y1_DESIS</name>
<dbReference type="AlphaFoldDB" id="E6W2Y1"/>
<dbReference type="RefSeq" id="WP_013506686.1">
    <property type="nucleotide sequence ID" value="NC_014836.1"/>
</dbReference>
<gene>
    <name evidence="7" type="ordered locus">Selin_2086</name>
</gene>
<keyword evidence="8" id="KW-1185">Reference proteome</keyword>
<dbReference type="HOGENOM" id="CLU_136000_1_0_0"/>
<feature type="transmembrane region" description="Helical" evidence="6">
    <location>
        <begin position="53"/>
        <end position="74"/>
    </location>
</feature>
<evidence type="ECO:0000256" key="4">
    <source>
        <dbReference type="ARBA" id="ARBA00022989"/>
    </source>
</evidence>
<reference evidence="7 8" key="1">
    <citation type="submission" date="2010-12" db="EMBL/GenBank/DDBJ databases">
        <title>Complete sequence of Desulfurispirillum indicum S5.</title>
        <authorList>
            <consortium name="US DOE Joint Genome Institute"/>
            <person name="Lucas S."/>
            <person name="Copeland A."/>
            <person name="Lapidus A."/>
            <person name="Cheng J.-F."/>
            <person name="Goodwin L."/>
            <person name="Pitluck S."/>
            <person name="Chertkov O."/>
            <person name="Held B."/>
            <person name="Detter J.C."/>
            <person name="Han C."/>
            <person name="Tapia R."/>
            <person name="Land M."/>
            <person name="Hauser L."/>
            <person name="Kyrpides N."/>
            <person name="Ivanova N."/>
            <person name="Mikhailova N."/>
            <person name="Haggblom M."/>
            <person name="Rauschenbach I."/>
            <person name="Bini E."/>
            <person name="Woyke T."/>
        </authorList>
    </citation>
    <scope>NUCLEOTIDE SEQUENCE [LARGE SCALE GENOMIC DNA]</scope>
    <source>
        <strain evidence="8">ATCC BAA-1389 / DSM 22839 / S5</strain>
    </source>
</reference>
<comment type="subcellular location">
    <subcellularLocation>
        <location evidence="1">Cell membrane</location>
        <topology evidence="1">Multi-pass membrane protein</topology>
    </subcellularLocation>
</comment>
<dbReference type="Proteomes" id="UP000002572">
    <property type="component" value="Chromosome"/>
</dbReference>
<keyword evidence="3 6" id="KW-0812">Transmembrane</keyword>
<evidence type="ECO:0000256" key="6">
    <source>
        <dbReference type="SAM" id="Phobius"/>
    </source>
</evidence>
<dbReference type="KEGG" id="din:Selin_2086"/>
<keyword evidence="2" id="KW-1003">Cell membrane</keyword>
<evidence type="ECO:0008006" key="9">
    <source>
        <dbReference type="Google" id="ProtNLM"/>
    </source>
</evidence>
<dbReference type="OrthoDB" id="6399540at2"/>
<feature type="transmembrane region" description="Helical" evidence="6">
    <location>
        <begin position="20"/>
        <end position="41"/>
    </location>
</feature>
<evidence type="ECO:0000256" key="3">
    <source>
        <dbReference type="ARBA" id="ARBA00022692"/>
    </source>
</evidence>
<protein>
    <recommendedName>
        <fullName evidence="9">Phosphate-starvation-inducible E-like protein</fullName>
    </recommendedName>
</protein>
<dbReference type="STRING" id="653733.Selin_2086"/>
<evidence type="ECO:0000313" key="7">
    <source>
        <dbReference type="EMBL" id="ADU66806.1"/>
    </source>
</evidence>
<dbReference type="eggNOG" id="COG3431">
    <property type="taxonomic scope" value="Bacteria"/>
</dbReference>
<accession>E6W2Y1</accession>
<dbReference type="InterPro" id="IPR020948">
    <property type="entry name" value="P_starv_induced_PsiE-like"/>
</dbReference>
<dbReference type="Pfam" id="PF06146">
    <property type="entry name" value="PsiE"/>
    <property type="match status" value="1"/>
</dbReference>
<organism evidence="7 8">
    <name type="scientific">Desulfurispirillum indicum (strain ATCC BAA-1389 / DSM 22839 / S5)</name>
    <dbReference type="NCBI Taxonomy" id="653733"/>
    <lineage>
        <taxon>Bacteria</taxon>
        <taxon>Pseudomonadati</taxon>
        <taxon>Chrysiogenota</taxon>
        <taxon>Chrysiogenia</taxon>
        <taxon>Chrysiogenales</taxon>
        <taxon>Chrysiogenaceae</taxon>
        <taxon>Desulfurispirillum</taxon>
    </lineage>
</organism>
<keyword evidence="5 6" id="KW-0472">Membrane</keyword>